<feature type="compositionally biased region" description="Acidic residues" evidence="1">
    <location>
        <begin position="530"/>
        <end position="546"/>
    </location>
</feature>
<feature type="non-terminal residue" evidence="2">
    <location>
        <position position="1301"/>
    </location>
</feature>
<name>A0ABQ6MLG8_9STRA</name>
<feature type="region of interest" description="Disordered" evidence="1">
    <location>
        <begin position="326"/>
        <end position="387"/>
    </location>
</feature>
<feature type="compositionally biased region" description="Basic and acidic residues" evidence="1">
    <location>
        <begin position="550"/>
        <end position="569"/>
    </location>
</feature>
<gene>
    <name evidence="2" type="ORF">TeGR_g6045</name>
</gene>
<evidence type="ECO:0000313" key="2">
    <source>
        <dbReference type="EMBL" id="GMI28066.1"/>
    </source>
</evidence>
<feature type="region of interest" description="Disordered" evidence="1">
    <location>
        <begin position="1145"/>
        <end position="1176"/>
    </location>
</feature>
<feature type="region of interest" description="Disordered" evidence="1">
    <location>
        <begin position="664"/>
        <end position="762"/>
    </location>
</feature>
<feature type="compositionally biased region" description="Gly residues" evidence="1">
    <location>
        <begin position="346"/>
        <end position="358"/>
    </location>
</feature>
<keyword evidence="3" id="KW-1185">Reference proteome</keyword>
<reference evidence="2 3" key="1">
    <citation type="journal article" date="2023" name="Commun. Biol.">
        <title>Genome analysis of Parmales, the sister group of diatoms, reveals the evolutionary specialization of diatoms from phago-mixotrophs to photoautotrophs.</title>
        <authorList>
            <person name="Ban H."/>
            <person name="Sato S."/>
            <person name="Yoshikawa S."/>
            <person name="Yamada K."/>
            <person name="Nakamura Y."/>
            <person name="Ichinomiya M."/>
            <person name="Sato N."/>
            <person name="Blanc-Mathieu R."/>
            <person name="Endo H."/>
            <person name="Kuwata A."/>
            <person name="Ogata H."/>
        </authorList>
    </citation>
    <scope>NUCLEOTIDE SEQUENCE [LARGE SCALE GENOMIC DNA]</scope>
</reference>
<dbReference type="EMBL" id="BRYB01002951">
    <property type="protein sequence ID" value="GMI28066.1"/>
    <property type="molecule type" value="Genomic_DNA"/>
</dbReference>
<protein>
    <submittedName>
        <fullName evidence="2">Uncharacterized protein</fullName>
    </submittedName>
</protein>
<organism evidence="2 3">
    <name type="scientific">Tetraparma gracilis</name>
    <dbReference type="NCBI Taxonomy" id="2962635"/>
    <lineage>
        <taxon>Eukaryota</taxon>
        <taxon>Sar</taxon>
        <taxon>Stramenopiles</taxon>
        <taxon>Ochrophyta</taxon>
        <taxon>Bolidophyceae</taxon>
        <taxon>Parmales</taxon>
        <taxon>Triparmaceae</taxon>
        <taxon>Tetraparma</taxon>
    </lineage>
</organism>
<proteinExistence type="predicted"/>
<feature type="compositionally biased region" description="Gly residues" evidence="1">
    <location>
        <begin position="1157"/>
        <end position="1175"/>
    </location>
</feature>
<feature type="compositionally biased region" description="Pro residues" evidence="1">
    <location>
        <begin position="699"/>
        <end position="708"/>
    </location>
</feature>
<evidence type="ECO:0000313" key="3">
    <source>
        <dbReference type="Proteomes" id="UP001165060"/>
    </source>
</evidence>
<accession>A0ABQ6MLG8</accession>
<feature type="region of interest" description="Disordered" evidence="1">
    <location>
        <begin position="514"/>
        <end position="588"/>
    </location>
</feature>
<dbReference type="Proteomes" id="UP001165060">
    <property type="component" value="Unassembled WGS sequence"/>
</dbReference>
<sequence length="1301" mass="139428">MASREMVSPRYSDFKSSKLSIEARMSVSDKAYFAEFKNAVTGQQYTLSSFICPTPTATFYFDESIEQVVRWTRIFSKIPPAPFPKKCSGSNLGIKALAEHIASVSLSASCDVFELCFFDSVPFDVKPRGIRIQLQPKLTASLALTKLAASKRVPDPFEDGVLLIPGMGTWAIHDVIVATSGIDARICTRNSGSRGDFLFTLDRFAVTFKKSSMGAGHTWKSSMGSISPKRRGSVLFGAGSSVGQEGEEERMRGMMHLLGGTAEAEGEDKKVGFLVKIVVDRFKLISTTDTNETLLGLGKHVMERTLELVSTSFMPPAMLMEQSSLHALQPKSPTGSLGEGDEGVYGSPGSGSGSGGTGSPAESERWARGGRTRSTDTTGSSELSSEAFVSKQFAQRGGGGGGRSSLGSSAQRMLKWFQFEVKEPQVQFIDLKDKRGCLIFALEAFTVQARCGLVGGEAEGDGREGGRERDLQKLVFRMYEGNWAEAVLSSASNVQVHVAPGDVDRNTGLMWLPETAFGRGKGREGKGEGEGEGEEGGEEGGEEEGGGEGVGEREKEREREGETGERESEGGGEGFDLESVLLDGKSDDNNKMKLEMSRRFGIFLPIFLDTSVESDNSVEVDALLAHTGSMLSAVVRAEASQFSLGCDQEQLKILVDLGKSFAAARSGEEGEEEEGSEGGGEWGESSSSSAGTARGGMVTPPPTMPPSPVRGGSPRLFRNNSSGKASPLRIDAAAAELAAEQDRRRQRTWSAEDGDGFGEADGINFDEMTMGQVWEKRQELSWLTRRLEATKVSLLVNREDAVAYGKAFMKMEEGFWERELGDRCEVLENRVEFVQRMSDEALRVLHRRAVNFTLRVRQLEVRPNLQFSAKFKAIALELKVKPEDDGMGNDGARDPFLRINVEGMSANVSSYEGGDFSLQLGLHSVHVDSFTREKGGKTGAGVGGGQLKKVEMFGPFTEAHKGGMRGGRGGKGGKGGKEVPVFDGEVGDMVNFVLVIGTSPVDDVGLVRLVEVDVAPMVLQVTKSQIVGFIKWVKGAVAKKKKLKKEDRELRKAKDKWLAGGEIVEKRGKWWKGGGGLKKVGKAVKGGIKRIGSPVGAVVGGVGGIVVDGGEKVVEGGRRASHLVAKAGGEVVSGGRRASHLIGLGGGGAGEEEEGEGTGAGGEWGGGGGGGGGGGRGEKEAGIGIVQFLDFELVKTMKIAWQRFRVGEINAFVSYCGEGALGLEDFEDLHYTLHGMKHENRLASLYDFGLMLRKQIVLDLLGQVGRNWENFMVIIAQKLTMDLDLNVFGNCFGGEGGLLGT</sequence>
<feature type="compositionally biased region" description="Polar residues" evidence="1">
    <location>
        <begin position="326"/>
        <end position="335"/>
    </location>
</feature>
<feature type="compositionally biased region" description="Low complexity" evidence="1">
    <location>
        <begin position="728"/>
        <end position="738"/>
    </location>
</feature>
<comment type="caution">
    <text evidence="2">The sequence shown here is derived from an EMBL/GenBank/DDBJ whole genome shotgun (WGS) entry which is preliminary data.</text>
</comment>
<evidence type="ECO:0000256" key="1">
    <source>
        <dbReference type="SAM" id="MobiDB-lite"/>
    </source>
</evidence>